<protein>
    <recommendedName>
        <fullName evidence="5">Lipoprotein</fullName>
    </recommendedName>
</protein>
<evidence type="ECO:0008006" key="5">
    <source>
        <dbReference type="Google" id="ProtNLM"/>
    </source>
</evidence>
<dbReference type="PROSITE" id="PS51257">
    <property type="entry name" value="PROKAR_LIPOPROTEIN"/>
    <property type="match status" value="1"/>
</dbReference>
<keyword evidence="2" id="KW-0732">Signal</keyword>
<dbReference type="RefSeq" id="WP_386429880.1">
    <property type="nucleotide sequence ID" value="NZ_JBHSBB010000010.1"/>
</dbReference>
<gene>
    <name evidence="3" type="ORF">ACFO3J_14980</name>
</gene>
<feature type="region of interest" description="Disordered" evidence="1">
    <location>
        <begin position="31"/>
        <end position="140"/>
    </location>
</feature>
<feature type="chain" id="PRO_5047067299" description="Lipoprotein" evidence="2">
    <location>
        <begin position="24"/>
        <end position="263"/>
    </location>
</feature>
<evidence type="ECO:0000313" key="4">
    <source>
        <dbReference type="Proteomes" id="UP001595765"/>
    </source>
</evidence>
<feature type="signal peptide" evidence="2">
    <location>
        <begin position="1"/>
        <end position="23"/>
    </location>
</feature>
<evidence type="ECO:0000256" key="2">
    <source>
        <dbReference type="SAM" id="SignalP"/>
    </source>
</evidence>
<evidence type="ECO:0000313" key="3">
    <source>
        <dbReference type="EMBL" id="MFC4032782.1"/>
    </source>
</evidence>
<dbReference type="Proteomes" id="UP001595765">
    <property type="component" value="Unassembled WGS sequence"/>
</dbReference>
<comment type="caution">
    <text evidence="3">The sequence shown here is derived from an EMBL/GenBank/DDBJ whole genome shotgun (WGS) entry which is preliminary data.</text>
</comment>
<keyword evidence="4" id="KW-1185">Reference proteome</keyword>
<organism evidence="3 4">
    <name type="scientific">Streptomyces polygonati</name>
    <dbReference type="NCBI Taxonomy" id="1617087"/>
    <lineage>
        <taxon>Bacteria</taxon>
        <taxon>Bacillati</taxon>
        <taxon>Actinomycetota</taxon>
        <taxon>Actinomycetes</taxon>
        <taxon>Kitasatosporales</taxon>
        <taxon>Streptomycetaceae</taxon>
        <taxon>Streptomyces</taxon>
    </lineage>
</organism>
<name>A0ABV8HL61_9ACTN</name>
<accession>A0ABV8HL61</accession>
<evidence type="ECO:0000256" key="1">
    <source>
        <dbReference type="SAM" id="MobiDB-lite"/>
    </source>
</evidence>
<feature type="compositionally biased region" description="Low complexity" evidence="1">
    <location>
        <begin position="31"/>
        <end position="66"/>
    </location>
</feature>
<dbReference type="EMBL" id="JBHSBB010000010">
    <property type="protein sequence ID" value="MFC4032782.1"/>
    <property type="molecule type" value="Genomic_DNA"/>
</dbReference>
<reference evidence="4" key="1">
    <citation type="journal article" date="2019" name="Int. J. Syst. Evol. Microbiol.">
        <title>The Global Catalogue of Microorganisms (GCM) 10K type strain sequencing project: providing services to taxonomists for standard genome sequencing and annotation.</title>
        <authorList>
            <consortium name="The Broad Institute Genomics Platform"/>
            <consortium name="The Broad Institute Genome Sequencing Center for Infectious Disease"/>
            <person name="Wu L."/>
            <person name="Ma J."/>
        </authorList>
    </citation>
    <scope>NUCLEOTIDE SEQUENCE [LARGE SCALE GENOMIC DNA]</scope>
    <source>
        <strain evidence="4">CGMCC 4.7237</strain>
    </source>
</reference>
<feature type="compositionally biased region" description="Low complexity" evidence="1">
    <location>
        <begin position="74"/>
        <end position="117"/>
    </location>
</feature>
<proteinExistence type="predicted"/>
<feature type="compositionally biased region" description="Pro residues" evidence="1">
    <location>
        <begin position="118"/>
        <end position="130"/>
    </location>
</feature>
<sequence>MRPTARHLTRALPALVLTAAALAACGRPAAPEAAGTAPRAAAPGPTAAAPAVRPARTVRPTASPSARPTPGPASPGAGPVIPPAARSAIRPAASRTGPAKRTPTAPPTTTAARAPAPSFAPPRPPAPSPSNPGLARTGKPATGMVLHIGDWSRPVVRGGQDTVDRCVAAVLFYGPDPIAADGYKMRTSVVVGHDYCGYAELAPLPPGTHVTLDTPAGILSYHVYANYIEPGQGGPDNGLYWGDLTLQTCVGPDTGFSYLTLDR</sequence>